<dbReference type="PROSITE" id="PS51257">
    <property type="entry name" value="PROKAR_LIPOPROTEIN"/>
    <property type="match status" value="1"/>
</dbReference>
<dbReference type="AlphaFoldDB" id="A0AAD3XYH1"/>
<feature type="transmembrane region" description="Helical" evidence="2">
    <location>
        <begin position="7"/>
        <end position="29"/>
    </location>
</feature>
<name>A0AAD3XYH1_NEPGR</name>
<proteinExistence type="predicted"/>
<evidence type="ECO:0000256" key="2">
    <source>
        <dbReference type="SAM" id="Phobius"/>
    </source>
</evidence>
<organism evidence="3 4">
    <name type="scientific">Nepenthes gracilis</name>
    <name type="common">Slender pitcher plant</name>
    <dbReference type="NCBI Taxonomy" id="150966"/>
    <lineage>
        <taxon>Eukaryota</taxon>
        <taxon>Viridiplantae</taxon>
        <taxon>Streptophyta</taxon>
        <taxon>Embryophyta</taxon>
        <taxon>Tracheophyta</taxon>
        <taxon>Spermatophyta</taxon>
        <taxon>Magnoliopsida</taxon>
        <taxon>eudicotyledons</taxon>
        <taxon>Gunneridae</taxon>
        <taxon>Pentapetalae</taxon>
        <taxon>Caryophyllales</taxon>
        <taxon>Nepenthaceae</taxon>
        <taxon>Nepenthes</taxon>
    </lineage>
</organism>
<gene>
    <name evidence="3" type="ORF">Nepgr_022782</name>
</gene>
<keyword evidence="2" id="KW-0472">Membrane</keyword>
<feature type="transmembrane region" description="Helical" evidence="2">
    <location>
        <begin position="56"/>
        <end position="74"/>
    </location>
</feature>
<keyword evidence="2" id="KW-1133">Transmembrane helix</keyword>
<dbReference type="EMBL" id="BSYO01000022">
    <property type="protein sequence ID" value="GMH20940.1"/>
    <property type="molecule type" value="Genomic_DNA"/>
</dbReference>
<sequence length="249" mass="27137">MPEVRKLLAYGAGVVGCIFHVGAQCYAVSLKGSAARLQINSIAAQLPAVYGCGSCWQFLLAAIAMCLLLLLGAFDPAAVRVSSYLLMPEERKFLAFDDSVVGCADAHWLAVSLKGLAVQSMLTVLHGRVVRWISFVLRILFCNSTPSQRPSATGSSQAMHPQNKRNPPNHTAVAELPTWIEQQTPLFFGCLAWDDPDSKECWLGVLFLYEVADATFDVGTICWRAMGCCCSACVEVDWLNHWSMSNGLS</sequence>
<dbReference type="Proteomes" id="UP001279734">
    <property type="component" value="Unassembled WGS sequence"/>
</dbReference>
<keyword evidence="4" id="KW-1185">Reference proteome</keyword>
<keyword evidence="2" id="KW-0812">Transmembrane</keyword>
<evidence type="ECO:0000313" key="3">
    <source>
        <dbReference type="EMBL" id="GMH20940.1"/>
    </source>
</evidence>
<comment type="caution">
    <text evidence="3">The sequence shown here is derived from an EMBL/GenBank/DDBJ whole genome shotgun (WGS) entry which is preliminary data.</text>
</comment>
<evidence type="ECO:0000256" key="1">
    <source>
        <dbReference type="SAM" id="MobiDB-lite"/>
    </source>
</evidence>
<protein>
    <submittedName>
        <fullName evidence="3">Uncharacterized protein</fullName>
    </submittedName>
</protein>
<accession>A0AAD3XYH1</accession>
<reference evidence="3" key="1">
    <citation type="submission" date="2023-05" db="EMBL/GenBank/DDBJ databases">
        <title>Nepenthes gracilis genome sequencing.</title>
        <authorList>
            <person name="Fukushima K."/>
        </authorList>
    </citation>
    <scope>NUCLEOTIDE SEQUENCE</scope>
    <source>
        <strain evidence="3">SING2019-196</strain>
    </source>
</reference>
<feature type="region of interest" description="Disordered" evidence="1">
    <location>
        <begin position="150"/>
        <end position="169"/>
    </location>
</feature>
<evidence type="ECO:0000313" key="4">
    <source>
        <dbReference type="Proteomes" id="UP001279734"/>
    </source>
</evidence>